<comment type="catalytic activity">
    <reaction evidence="13">
        <text>cytidine(967) in 16S rRNA + S-adenosyl-L-methionine = 5-methylcytidine(967) in 16S rRNA + S-adenosyl-L-homocysteine + H(+)</text>
        <dbReference type="Rhea" id="RHEA:42748"/>
        <dbReference type="Rhea" id="RHEA-COMP:10219"/>
        <dbReference type="Rhea" id="RHEA-COMP:10220"/>
        <dbReference type="ChEBI" id="CHEBI:15378"/>
        <dbReference type="ChEBI" id="CHEBI:57856"/>
        <dbReference type="ChEBI" id="CHEBI:59789"/>
        <dbReference type="ChEBI" id="CHEBI:74483"/>
        <dbReference type="ChEBI" id="CHEBI:82748"/>
        <dbReference type="EC" id="2.1.1.176"/>
    </reaction>
</comment>
<evidence type="ECO:0000313" key="16">
    <source>
        <dbReference type="EMBL" id="TCS69718.1"/>
    </source>
</evidence>
<dbReference type="Gene3D" id="1.10.940.10">
    <property type="entry name" value="NusB-like"/>
    <property type="match status" value="1"/>
</dbReference>
<proteinExistence type="inferred from homology"/>
<feature type="binding site" evidence="14">
    <location>
        <position position="300"/>
    </location>
    <ligand>
        <name>S-adenosyl-L-methionine</name>
        <dbReference type="ChEBI" id="CHEBI:59789"/>
    </ligand>
</feature>
<comment type="similarity">
    <text evidence="3 14">Belongs to the class I-like SAM-binding methyltransferase superfamily. RsmB/NOP family.</text>
</comment>
<feature type="binding site" evidence="14">
    <location>
        <position position="274"/>
    </location>
    <ligand>
        <name>S-adenosyl-L-methionine</name>
        <dbReference type="ChEBI" id="CHEBI:59789"/>
    </ligand>
</feature>
<evidence type="ECO:0000256" key="1">
    <source>
        <dbReference type="ARBA" id="ARBA00002724"/>
    </source>
</evidence>
<dbReference type="CDD" id="cd02440">
    <property type="entry name" value="AdoMet_MTases"/>
    <property type="match status" value="1"/>
</dbReference>
<evidence type="ECO:0000256" key="2">
    <source>
        <dbReference type="ARBA" id="ARBA00004496"/>
    </source>
</evidence>
<dbReference type="PRINTS" id="PR02008">
    <property type="entry name" value="RCMTFAMILY"/>
</dbReference>
<keyword evidence="8 14" id="KW-0808">Transferase</keyword>
<reference evidence="16 17" key="1">
    <citation type="submission" date="2019-03" db="EMBL/GenBank/DDBJ databases">
        <title>Genomic Encyclopedia of Type Strains, Phase IV (KMG-IV): sequencing the most valuable type-strain genomes for metagenomic binning, comparative biology and taxonomic classification.</title>
        <authorList>
            <person name="Goeker M."/>
        </authorList>
    </citation>
    <scope>NUCLEOTIDE SEQUENCE [LARGE SCALE GENOMIC DNA]</scope>
    <source>
        <strain evidence="16 17">DSM 103923</strain>
    </source>
</reference>
<keyword evidence="9 14" id="KW-0949">S-adenosyl-L-methionine</keyword>
<dbReference type="PROSITE" id="PS51686">
    <property type="entry name" value="SAM_MT_RSMB_NOP"/>
    <property type="match status" value="1"/>
</dbReference>
<keyword evidence="17" id="KW-1185">Reference proteome</keyword>
<dbReference type="InterPro" id="IPR049560">
    <property type="entry name" value="MeTrfase_RsmB-F_NOP2_cat"/>
</dbReference>
<evidence type="ECO:0000256" key="7">
    <source>
        <dbReference type="ARBA" id="ARBA00022603"/>
    </source>
</evidence>
<evidence type="ECO:0000256" key="10">
    <source>
        <dbReference type="ARBA" id="ARBA00022884"/>
    </source>
</evidence>
<accession>A0A4V2UQB0</accession>
<dbReference type="Pfam" id="PF01189">
    <property type="entry name" value="Methyltr_RsmB-F"/>
    <property type="match status" value="1"/>
</dbReference>
<comment type="subcellular location">
    <subcellularLocation>
        <location evidence="2">Cytoplasm</location>
    </subcellularLocation>
</comment>
<evidence type="ECO:0000256" key="5">
    <source>
        <dbReference type="ARBA" id="ARBA00022490"/>
    </source>
</evidence>
<feature type="active site" description="Nucleophile" evidence="14">
    <location>
        <position position="372"/>
    </location>
</feature>
<organism evidence="16 17">
    <name type="scientific">Sulfuritortus calidifontis</name>
    <dbReference type="NCBI Taxonomy" id="1914471"/>
    <lineage>
        <taxon>Bacteria</taxon>
        <taxon>Pseudomonadati</taxon>
        <taxon>Pseudomonadota</taxon>
        <taxon>Betaproteobacteria</taxon>
        <taxon>Nitrosomonadales</taxon>
        <taxon>Thiobacillaceae</taxon>
        <taxon>Sulfuritortus</taxon>
    </lineage>
</organism>
<dbReference type="Gene3D" id="1.10.287.730">
    <property type="entry name" value="Helix hairpin bin"/>
    <property type="match status" value="1"/>
</dbReference>
<sequence length="425" mass="46257">MAKTPDTARGLAADLVSAVLAEHRSLTAALAAARGQRLDPRVLAAAQDLAYGTLRHNGRLRFYLDRLLAKPLADAELTGFLLVGLYELDRTDAAAYAVVNETVAAAAQRFPKARGLVNAVLRNFQRRQAELSAAAEGDTVAKWNFPKWWIKRVQADWPEHWQAVLESAAQHPPMTLRVNRRRVSLADYQEQLAAEGIEAHQTGPWALTLAKPVPVAALPGFAGGEVSVQDLGAQAAVELLECGDGMHVLDACAAPGGKTGHLLEAHALDLVALDSDTDRLSRVRENLDRLGLSARLLAADAGKPATWWDGRPFDRILLDAPCSASGVVRRHPDGKWLKRVSDVESLTKEQDRLLEALWPCLGSGGKLLYATCSVFRQENMARVQAFLGRHPDARLDALTLPGAIDGQWLPDPQHDGFFYARLVKA</sequence>
<evidence type="ECO:0000256" key="12">
    <source>
        <dbReference type="ARBA" id="ARBA00031088"/>
    </source>
</evidence>
<dbReference type="Gene3D" id="3.40.50.150">
    <property type="entry name" value="Vaccinia Virus protein VP39"/>
    <property type="match status" value="1"/>
</dbReference>
<feature type="binding site" evidence="14">
    <location>
        <begin position="252"/>
        <end position="258"/>
    </location>
    <ligand>
        <name>S-adenosyl-L-methionine</name>
        <dbReference type="ChEBI" id="CHEBI:59789"/>
    </ligand>
</feature>
<evidence type="ECO:0000256" key="11">
    <source>
        <dbReference type="ARBA" id="ARBA00030399"/>
    </source>
</evidence>
<evidence type="ECO:0000256" key="13">
    <source>
        <dbReference type="ARBA" id="ARBA00047283"/>
    </source>
</evidence>
<keyword evidence="5" id="KW-0963">Cytoplasm</keyword>
<dbReference type="SUPFAM" id="SSF53335">
    <property type="entry name" value="S-adenosyl-L-methionine-dependent methyltransferases"/>
    <property type="match status" value="1"/>
</dbReference>
<evidence type="ECO:0000256" key="3">
    <source>
        <dbReference type="ARBA" id="ARBA00007494"/>
    </source>
</evidence>
<name>A0A4V2UQB0_9PROT</name>
<feature type="binding site" evidence="14">
    <location>
        <position position="319"/>
    </location>
    <ligand>
        <name>S-adenosyl-L-methionine</name>
        <dbReference type="ChEBI" id="CHEBI:59789"/>
    </ligand>
</feature>
<protein>
    <recommendedName>
        <fullName evidence="4">16S rRNA (cytosine(967)-C(5))-methyltransferase</fullName>
        <ecNumber evidence="4">2.1.1.176</ecNumber>
    </recommendedName>
    <alternativeName>
        <fullName evidence="11">16S rRNA m5C967 methyltransferase</fullName>
    </alternativeName>
    <alternativeName>
        <fullName evidence="12">rRNA (cytosine-C(5)-)-methyltransferase RsmB</fullName>
    </alternativeName>
</protein>
<comment type="function">
    <text evidence="1">Specifically methylates the cytosine at position 967 (m5C967) of 16S rRNA.</text>
</comment>
<keyword evidence="6" id="KW-0698">rRNA processing</keyword>
<dbReference type="Proteomes" id="UP000295135">
    <property type="component" value="Unassembled WGS sequence"/>
</dbReference>
<dbReference type="InterPro" id="IPR001678">
    <property type="entry name" value="MeTrfase_RsmB-F_NOP2_dom"/>
</dbReference>
<comment type="caution">
    <text evidence="16">The sequence shown here is derived from an EMBL/GenBank/DDBJ whole genome shotgun (WGS) entry which is preliminary data.</text>
</comment>
<dbReference type="GO" id="GO:0003723">
    <property type="term" value="F:RNA binding"/>
    <property type="evidence" value="ECO:0007669"/>
    <property type="project" value="UniProtKB-UniRule"/>
</dbReference>
<dbReference type="InterPro" id="IPR006027">
    <property type="entry name" value="NusB_RsmB_TIM44"/>
</dbReference>
<dbReference type="PROSITE" id="PS01153">
    <property type="entry name" value="NOL1_NOP2_SUN"/>
    <property type="match status" value="1"/>
</dbReference>
<dbReference type="EC" id="2.1.1.176" evidence="4"/>
<dbReference type="PANTHER" id="PTHR22807:SF61">
    <property type="entry name" value="NOL1_NOP2_SUN FAMILY PROTEIN _ ANTITERMINATION NUSB DOMAIN-CONTAINING PROTEIN"/>
    <property type="match status" value="1"/>
</dbReference>
<evidence type="ECO:0000256" key="14">
    <source>
        <dbReference type="PROSITE-ProRule" id="PRU01023"/>
    </source>
</evidence>
<dbReference type="Pfam" id="PF22458">
    <property type="entry name" value="RsmF-B_ferredox"/>
    <property type="match status" value="1"/>
</dbReference>
<dbReference type="SUPFAM" id="SSF48013">
    <property type="entry name" value="NusB-like"/>
    <property type="match status" value="1"/>
</dbReference>
<dbReference type="GO" id="GO:0070475">
    <property type="term" value="P:rRNA base methylation"/>
    <property type="evidence" value="ECO:0007669"/>
    <property type="project" value="TreeGrafter"/>
</dbReference>
<feature type="domain" description="SAM-dependent MTase RsmB/NOP-type" evidence="15">
    <location>
        <begin position="164"/>
        <end position="425"/>
    </location>
</feature>
<dbReference type="GO" id="GO:0009383">
    <property type="term" value="F:rRNA (cytosine-C5-)-methyltransferase activity"/>
    <property type="evidence" value="ECO:0007669"/>
    <property type="project" value="TreeGrafter"/>
</dbReference>
<dbReference type="InterPro" id="IPR023267">
    <property type="entry name" value="RCMT"/>
</dbReference>
<dbReference type="InterPro" id="IPR029063">
    <property type="entry name" value="SAM-dependent_MTases_sf"/>
</dbReference>
<keyword evidence="7 14" id="KW-0489">Methyltransferase</keyword>
<dbReference type="EMBL" id="SLZY01000019">
    <property type="protein sequence ID" value="TCS69718.1"/>
    <property type="molecule type" value="Genomic_DNA"/>
</dbReference>
<dbReference type="Gene3D" id="3.30.70.1170">
    <property type="entry name" value="Sun protein, domain 3"/>
    <property type="match status" value="1"/>
</dbReference>
<dbReference type="InterPro" id="IPR004573">
    <property type="entry name" value="rRNA_ssu_MeTfrase_B"/>
</dbReference>
<dbReference type="GO" id="GO:0005829">
    <property type="term" value="C:cytosol"/>
    <property type="evidence" value="ECO:0007669"/>
    <property type="project" value="TreeGrafter"/>
</dbReference>
<dbReference type="Pfam" id="PF01029">
    <property type="entry name" value="NusB"/>
    <property type="match status" value="1"/>
</dbReference>
<dbReference type="PANTHER" id="PTHR22807">
    <property type="entry name" value="NOP2 YEAST -RELATED NOL1/NOP2/FMU SUN DOMAIN-CONTAINING"/>
    <property type="match status" value="1"/>
</dbReference>
<keyword evidence="10 14" id="KW-0694">RNA-binding</keyword>
<dbReference type="GO" id="GO:0006355">
    <property type="term" value="P:regulation of DNA-templated transcription"/>
    <property type="evidence" value="ECO:0007669"/>
    <property type="project" value="InterPro"/>
</dbReference>
<dbReference type="NCBIfam" id="NF008149">
    <property type="entry name" value="PRK10901.1"/>
    <property type="match status" value="1"/>
</dbReference>
<dbReference type="InterPro" id="IPR035926">
    <property type="entry name" value="NusB-like_sf"/>
</dbReference>
<evidence type="ECO:0000313" key="17">
    <source>
        <dbReference type="Proteomes" id="UP000295135"/>
    </source>
</evidence>
<evidence type="ECO:0000256" key="8">
    <source>
        <dbReference type="ARBA" id="ARBA00022679"/>
    </source>
</evidence>
<evidence type="ECO:0000256" key="4">
    <source>
        <dbReference type="ARBA" id="ARBA00012140"/>
    </source>
</evidence>
<evidence type="ECO:0000256" key="6">
    <source>
        <dbReference type="ARBA" id="ARBA00022552"/>
    </source>
</evidence>
<dbReference type="InterPro" id="IPR054728">
    <property type="entry name" value="RsmB-like_ferredoxin"/>
</dbReference>
<dbReference type="FunFam" id="3.40.50.150:FF:000022">
    <property type="entry name" value="Ribosomal RNA small subunit methyltransferase B"/>
    <property type="match status" value="1"/>
</dbReference>
<evidence type="ECO:0000259" key="15">
    <source>
        <dbReference type="PROSITE" id="PS51686"/>
    </source>
</evidence>
<evidence type="ECO:0000256" key="9">
    <source>
        <dbReference type="ARBA" id="ARBA00022691"/>
    </source>
</evidence>
<gene>
    <name evidence="16" type="ORF">EDC61_11916</name>
</gene>
<dbReference type="OrthoDB" id="9810297at2"/>
<dbReference type="NCBIfam" id="TIGR00563">
    <property type="entry name" value="rsmB"/>
    <property type="match status" value="1"/>
</dbReference>
<dbReference type="InterPro" id="IPR018314">
    <property type="entry name" value="RsmB/NOL1/NOP2-like_CS"/>
</dbReference>
<dbReference type="AlphaFoldDB" id="A0A4V2UQB0"/>
<dbReference type="RefSeq" id="WP_126457954.1">
    <property type="nucleotide sequence ID" value="NZ_AP018721.1"/>
</dbReference>